<keyword evidence="1" id="KW-0472">Membrane</keyword>
<protein>
    <submittedName>
        <fullName evidence="2">Uncharacterized protein</fullName>
    </submittedName>
</protein>
<sequence length="120" mass="13980">MNIKTIIKKATEFGTFSARENFFSFALKCILYIIPGILLGYYTDRSIERIKKNKYLGNSTLYYILLQTLLIISTLYLILIISTSYTNEFQITIAGGFFSILYFGIQSNFMRMIKDYLNNM</sequence>
<dbReference type="EMBL" id="MN740944">
    <property type="protein sequence ID" value="QHU19114.1"/>
    <property type="molecule type" value="Genomic_DNA"/>
</dbReference>
<feature type="transmembrane region" description="Helical" evidence="1">
    <location>
        <begin position="89"/>
        <end position="105"/>
    </location>
</feature>
<keyword evidence="1" id="KW-0812">Transmembrane</keyword>
<organism evidence="2">
    <name type="scientific">viral metagenome</name>
    <dbReference type="NCBI Taxonomy" id="1070528"/>
    <lineage>
        <taxon>unclassified sequences</taxon>
        <taxon>metagenomes</taxon>
        <taxon>organismal metagenomes</taxon>
    </lineage>
</organism>
<dbReference type="AlphaFoldDB" id="A0A6C0KRS3"/>
<accession>A0A6C0KRS3</accession>
<keyword evidence="1" id="KW-1133">Transmembrane helix</keyword>
<feature type="transmembrane region" description="Helical" evidence="1">
    <location>
        <begin position="22"/>
        <end position="42"/>
    </location>
</feature>
<name>A0A6C0KRS3_9ZZZZ</name>
<proteinExistence type="predicted"/>
<reference evidence="2" key="1">
    <citation type="journal article" date="2020" name="Nature">
        <title>Giant virus diversity and host interactions through global metagenomics.</title>
        <authorList>
            <person name="Schulz F."/>
            <person name="Roux S."/>
            <person name="Paez-Espino D."/>
            <person name="Jungbluth S."/>
            <person name="Walsh D.A."/>
            <person name="Denef V.J."/>
            <person name="McMahon K.D."/>
            <person name="Konstantinidis K.T."/>
            <person name="Eloe-Fadrosh E.A."/>
            <person name="Kyrpides N.C."/>
            <person name="Woyke T."/>
        </authorList>
    </citation>
    <scope>NUCLEOTIDE SEQUENCE</scope>
    <source>
        <strain evidence="2">GVMAG-S-3300013014-104</strain>
    </source>
</reference>
<evidence type="ECO:0000313" key="2">
    <source>
        <dbReference type="EMBL" id="QHU19114.1"/>
    </source>
</evidence>
<feature type="transmembrane region" description="Helical" evidence="1">
    <location>
        <begin position="62"/>
        <end position="83"/>
    </location>
</feature>
<evidence type="ECO:0000256" key="1">
    <source>
        <dbReference type="SAM" id="Phobius"/>
    </source>
</evidence>